<reference evidence="6" key="1">
    <citation type="submission" date="2023-02" db="EMBL/GenBank/DDBJ databases">
        <authorList>
            <person name="Palmer J.M."/>
        </authorList>
    </citation>
    <scope>NUCLEOTIDE SEQUENCE</scope>
    <source>
        <strain evidence="6">FW57</strain>
    </source>
</reference>
<sequence>MHGYSSSSDSDDEYNYRKHKGAAPQAANANDANKKKKKRKLPPQQSINRIWKRFSNKRFNKALAVLPFDPVLHPTISHRSNELLNAGYERAAEECRRKVRKIIQECRRVNTRYRDPGWDIDWDLKMEKGHTLNSLGRTKFDLSMSTMMNPSSTVPKAVKRIHEIYDKPTFLANISGSDVKQGSLGDCWLMASFSGLANVENGIKRICVEYDTRIGIYGFVFYRDGEWIYSIIDDKLFLKSPCWDSPSMQRDLLQQIDREDVERVYRKTYQTGSKALFFAQCKDQNETWVPLIEKAYAKAHGDYASLAGGWIGEGLEDLSGGVTTELLASDILDLDGFWDNELSKVNQEFLFGCSTGLLDGGYGDRDGIEEGHAYVVMEARTLKNGTRLVKLRNPWGKTKKGIWEGAWSDGSKEWTTEVQEELGHQFGGDSVFWISYEDLLRKYQHFDRTRLFRDPEWRSCQRWIGVDVAWKPQYHEKFHIKLTREGPLVIVLSQLDNRYFKGLHGQYSFRLQFRVHEQDRLDPEDYIVRSHGNYLMDRSVSIELPCMLPGTYSVFISVAGERNTGVPSIEEVVKRECKKRIENEKLAQVGYAHDLAHSKAAAHLEAVKKARKKADQKKASDARMKERHRLWEKRHMNRQITKQQGRKNNQKLEAKQAAREEKRRKAEELKPKDQGVQTEEQKVEEAKTEAKDAANTPKVDDKPADAKATDKAEDEQAKAGSEPKEASEEAAKNEDESPDATPIATPLETPTVEKIAQLSDQSNTETADKTSTEAGERAKAEDKAEDKPKDDSEKAEDKPEDKAETASGSSSSSGSPNFTPKSDAASTSSDGKDKEKVPVPPADDAKVSGAPPPPPPPKASPNASPSPEEAAQHSSASPIEDWEELYSSDDMSRKPRMAAPPPSNAAAVSKYRDDTEDENEPDPWNAIAVVGLRVYSKDEDLELRVVMEGGELEEGGMGEKGGVDLDNAQANAGGARTARVEKKDEDEDHEAYEGDSEVEKNKRTRVKKGKKKEGDKSDTEVDDKEKDDGLAPYPVIVQKGKGDEEYETAVESQME</sequence>
<dbReference type="PRINTS" id="PR00704">
    <property type="entry name" value="CALPAIN"/>
</dbReference>
<organism evidence="6 7">
    <name type="scientific">Staphylotrichum longicolle</name>
    <dbReference type="NCBI Taxonomy" id="669026"/>
    <lineage>
        <taxon>Eukaryota</taxon>
        <taxon>Fungi</taxon>
        <taxon>Dikarya</taxon>
        <taxon>Ascomycota</taxon>
        <taxon>Pezizomycotina</taxon>
        <taxon>Sordariomycetes</taxon>
        <taxon>Sordariomycetidae</taxon>
        <taxon>Sordariales</taxon>
        <taxon>Chaetomiaceae</taxon>
        <taxon>Staphylotrichum</taxon>
    </lineage>
</organism>
<feature type="compositionally biased region" description="Polar residues" evidence="4">
    <location>
        <begin position="816"/>
        <end position="829"/>
    </location>
</feature>
<feature type="domain" description="Calpain catalytic" evidence="5">
    <location>
        <begin position="159"/>
        <end position="452"/>
    </location>
</feature>
<feature type="compositionally biased region" description="Basic and acidic residues" evidence="4">
    <location>
        <begin position="650"/>
        <end position="735"/>
    </location>
</feature>
<feature type="compositionally biased region" description="Pro residues" evidence="4">
    <location>
        <begin position="850"/>
        <end position="859"/>
    </location>
</feature>
<feature type="compositionally biased region" description="Basic residues" evidence="4">
    <location>
        <begin position="1002"/>
        <end position="1011"/>
    </location>
</feature>
<dbReference type="SMART" id="SM00230">
    <property type="entry name" value="CysPc"/>
    <property type="match status" value="1"/>
</dbReference>
<dbReference type="PROSITE" id="PS50203">
    <property type="entry name" value="CALPAIN_CAT"/>
    <property type="match status" value="1"/>
</dbReference>
<proteinExistence type="inferred from homology"/>
<dbReference type="PANTHER" id="PTHR10183">
    <property type="entry name" value="CALPAIN"/>
    <property type="match status" value="1"/>
</dbReference>
<evidence type="ECO:0000256" key="1">
    <source>
        <dbReference type="ARBA" id="ARBA00007623"/>
    </source>
</evidence>
<dbReference type="GO" id="GO:0004198">
    <property type="term" value="F:calcium-dependent cysteine-type endopeptidase activity"/>
    <property type="evidence" value="ECO:0007669"/>
    <property type="project" value="InterPro"/>
</dbReference>
<dbReference type="InterPro" id="IPR001300">
    <property type="entry name" value="Peptidase_C2_calpain_cat"/>
</dbReference>
<feature type="active site" evidence="2 3">
    <location>
        <position position="393"/>
    </location>
</feature>
<feature type="compositionally biased region" description="Basic and acidic residues" evidence="4">
    <location>
        <begin position="766"/>
        <end position="804"/>
    </location>
</feature>
<feature type="region of interest" description="Disordered" evidence="4">
    <location>
        <begin position="1"/>
        <end position="47"/>
    </location>
</feature>
<keyword evidence="3" id="KW-0788">Thiol protease</keyword>
<feature type="compositionally biased region" description="Low complexity" evidence="4">
    <location>
        <begin position="860"/>
        <end position="869"/>
    </location>
</feature>
<keyword evidence="3" id="KW-0378">Hydrolase</keyword>
<feature type="active site" evidence="2 3">
    <location>
        <position position="372"/>
    </location>
</feature>
<dbReference type="Pfam" id="PF00648">
    <property type="entry name" value="Peptidase_C2"/>
    <property type="match status" value="1"/>
</dbReference>
<feature type="compositionally biased region" description="Basic and acidic residues" evidence="4">
    <location>
        <begin position="1012"/>
        <end position="1029"/>
    </location>
</feature>
<feature type="region of interest" description="Disordered" evidence="4">
    <location>
        <begin position="605"/>
        <end position="927"/>
    </location>
</feature>
<gene>
    <name evidence="6" type="ORF">NEMBOFW57_001335</name>
</gene>
<accession>A0AAD4F4A3</accession>
<feature type="compositionally biased region" description="Low complexity" evidence="4">
    <location>
        <begin position="22"/>
        <end position="31"/>
    </location>
</feature>
<comment type="similarity">
    <text evidence="1">Belongs to the peptidase C2 family.</text>
</comment>
<name>A0AAD4F4A3_9PEZI</name>
<evidence type="ECO:0000313" key="7">
    <source>
        <dbReference type="Proteomes" id="UP001197093"/>
    </source>
</evidence>
<dbReference type="CDD" id="cd00044">
    <property type="entry name" value="CysPc"/>
    <property type="match status" value="1"/>
</dbReference>
<dbReference type="FunFam" id="3.90.70.10:FF:000072">
    <property type="entry name" value="Cysteine proteinase"/>
    <property type="match status" value="1"/>
</dbReference>
<protein>
    <recommendedName>
        <fullName evidence="5">Calpain catalytic domain-containing protein</fullName>
    </recommendedName>
</protein>
<evidence type="ECO:0000313" key="6">
    <source>
        <dbReference type="EMBL" id="KAG7291322.1"/>
    </source>
</evidence>
<feature type="compositionally biased region" description="Basic residues" evidence="4">
    <location>
        <begin position="625"/>
        <end position="637"/>
    </location>
</feature>
<keyword evidence="7" id="KW-1185">Reference proteome</keyword>
<comment type="caution">
    <text evidence="6">The sequence shown here is derived from an EMBL/GenBank/DDBJ whole genome shotgun (WGS) entry which is preliminary data.</text>
</comment>
<evidence type="ECO:0000259" key="5">
    <source>
        <dbReference type="PROSITE" id="PS50203"/>
    </source>
</evidence>
<feature type="compositionally biased region" description="Acidic residues" evidence="4">
    <location>
        <begin position="984"/>
        <end position="996"/>
    </location>
</feature>
<dbReference type="InterPro" id="IPR038765">
    <property type="entry name" value="Papain-like_cys_pep_sf"/>
</dbReference>
<dbReference type="InterPro" id="IPR022684">
    <property type="entry name" value="Calpain_cysteine_protease"/>
</dbReference>
<dbReference type="GO" id="GO:0006508">
    <property type="term" value="P:proteolysis"/>
    <property type="evidence" value="ECO:0007669"/>
    <property type="project" value="UniProtKB-KW"/>
</dbReference>
<feature type="region of interest" description="Disordered" evidence="4">
    <location>
        <begin position="950"/>
        <end position="1055"/>
    </location>
</feature>
<evidence type="ECO:0000256" key="2">
    <source>
        <dbReference type="PIRSR" id="PIRSR622684-1"/>
    </source>
</evidence>
<feature type="compositionally biased region" description="Acidic residues" evidence="4">
    <location>
        <begin position="1044"/>
        <end position="1055"/>
    </location>
</feature>
<dbReference type="Gene3D" id="3.90.70.10">
    <property type="entry name" value="Cysteine proteinases"/>
    <property type="match status" value="1"/>
</dbReference>
<dbReference type="Proteomes" id="UP001197093">
    <property type="component" value="Unassembled WGS sequence"/>
</dbReference>
<evidence type="ECO:0000256" key="3">
    <source>
        <dbReference type="PROSITE-ProRule" id="PRU00239"/>
    </source>
</evidence>
<dbReference type="InterPro" id="IPR000169">
    <property type="entry name" value="Pept_cys_AS"/>
</dbReference>
<keyword evidence="3" id="KW-0645">Protease</keyword>
<dbReference type="PROSITE" id="PS00139">
    <property type="entry name" value="THIOL_PROTEASE_CYS"/>
    <property type="match status" value="1"/>
</dbReference>
<dbReference type="EMBL" id="JAHCVI010000001">
    <property type="protein sequence ID" value="KAG7291322.1"/>
    <property type="molecule type" value="Genomic_DNA"/>
</dbReference>
<dbReference type="SUPFAM" id="SSF54001">
    <property type="entry name" value="Cysteine proteinases"/>
    <property type="match status" value="1"/>
</dbReference>
<feature type="active site" evidence="2 3">
    <location>
        <position position="187"/>
    </location>
</feature>
<dbReference type="AlphaFoldDB" id="A0AAD4F4A3"/>
<dbReference type="PANTHER" id="PTHR10183:SF397">
    <property type="entry name" value="CALPAIN CATALYTIC DOMAIN-CONTAINING PROTEIN"/>
    <property type="match status" value="1"/>
</dbReference>
<evidence type="ECO:0000256" key="4">
    <source>
        <dbReference type="SAM" id="MobiDB-lite"/>
    </source>
</evidence>